<reference evidence="1 2" key="1">
    <citation type="submission" date="2020-04" db="EMBL/GenBank/DDBJ databases">
        <authorList>
            <person name="De Canck E."/>
        </authorList>
    </citation>
    <scope>NUCLEOTIDE SEQUENCE [LARGE SCALE GENOMIC DNA]</scope>
    <source>
        <strain evidence="1 2">LMG 22037</strain>
    </source>
</reference>
<sequence length="39" mass="4647">MSDKIRVQHRARIAVLYVRQSSAYQINHNLESQKLQYAM</sequence>
<accession>A0A6J5AZP0</accession>
<evidence type="ECO:0000313" key="2">
    <source>
        <dbReference type="Proteomes" id="UP000494249"/>
    </source>
</evidence>
<evidence type="ECO:0008006" key="3">
    <source>
        <dbReference type="Google" id="ProtNLM"/>
    </source>
</evidence>
<evidence type="ECO:0000313" key="1">
    <source>
        <dbReference type="EMBL" id="CAB3685595.1"/>
    </source>
</evidence>
<dbReference type="AlphaFoldDB" id="A0A6J5AZP0"/>
<protein>
    <recommendedName>
        <fullName evidence="3">Resolvase/invertase-type recombinase catalytic domain-containing protein</fullName>
    </recommendedName>
</protein>
<proteinExistence type="predicted"/>
<dbReference type="Proteomes" id="UP000494249">
    <property type="component" value="Unassembled WGS sequence"/>
</dbReference>
<name>A0A6J5AZP0_9BURK</name>
<organism evidence="1 2">
    <name type="scientific">Paraburkholderia phenoliruptrix</name>
    <dbReference type="NCBI Taxonomy" id="252970"/>
    <lineage>
        <taxon>Bacteria</taxon>
        <taxon>Pseudomonadati</taxon>
        <taxon>Pseudomonadota</taxon>
        <taxon>Betaproteobacteria</taxon>
        <taxon>Burkholderiales</taxon>
        <taxon>Burkholderiaceae</taxon>
        <taxon>Paraburkholderia</taxon>
    </lineage>
</organism>
<dbReference type="EMBL" id="CADIKB010000010">
    <property type="protein sequence ID" value="CAB3685595.1"/>
    <property type="molecule type" value="Genomic_DNA"/>
</dbReference>
<gene>
    <name evidence="1" type="ORF">LMG22037_02705</name>
</gene>